<evidence type="ECO:0000313" key="2">
    <source>
        <dbReference type="Proteomes" id="UP000254508"/>
    </source>
</evidence>
<keyword evidence="2" id="KW-1185">Reference proteome</keyword>
<dbReference type="KEGG" id="err:DVR09_14420"/>
<dbReference type="InterPro" id="IPR016084">
    <property type="entry name" value="Haem_Oase-like_multi-hlx"/>
</dbReference>
<dbReference type="EMBL" id="CP031357">
    <property type="protein sequence ID" value="AXK43347.1"/>
    <property type="molecule type" value="Genomic_DNA"/>
</dbReference>
<organism evidence="1 2">
    <name type="scientific">Erythrobacter aureus</name>
    <dbReference type="NCBI Taxonomy" id="2182384"/>
    <lineage>
        <taxon>Bacteria</taxon>
        <taxon>Pseudomonadati</taxon>
        <taxon>Pseudomonadota</taxon>
        <taxon>Alphaproteobacteria</taxon>
        <taxon>Sphingomonadales</taxon>
        <taxon>Erythrobacteraceae</taxon>
        <taxon>Erythrobacter/Porphyrobacter group</taxon>
        <taxon>Erythrobacter</taxon>
    </lineage>
</organism>
<protein>
    <recommendedName>
        <fullName evidence="3">Heme oxygenase</fullName>
    </recommendedName>
</protein>
<evidence type="ECO:0000313" key="1">
    <source>
        <dbReference type="EMBL" id="AXK43347.1"/>
    </source>
</evidence>
<proteinExistence type="predicted"/>
<sequence length="187" mass="20613">MREKSGVGRTTRDYLRVGTAEAHDTLDVRLGALVEGDERDYARFLDIQYRARVNIESWLSERCADTAPPRQTDVIARDLAELGVSIPSHSPAFDVSADSDPLGTCWVLAGSSLGNRAILARLVKAEMQWPVAFLSDRRVVEYWQRLLPFIERPHSPVDDPPVLAAAQASFAHFNAVASQVGAPETTI</sequence>
<dbReference type="Proteomes" id="UP000254508">
    <property type="component" value="Chromosome"/>
</dbReference>
<accession>A0A345YHE5</accession>
<evidence type="ECO:0008006" key="3">
    <source>
        <dbReference type="Google" id="ProtNLM"/>
    </source>
</evidence>
<gene>
    <name evidence="1" type="ORF">DVR09_14420</name>
</gene>
<dbReference type="AlphaFoldDB" id="A0A345YHE5"/>
<dbReference type="OrthoDB" id="9149607at2"/>
<dbReference type="Gene3D" id="1.20.910.10">
    <property type="entry name" value="Heme oxygenase-like"/>
    <property type="match status" value="1"/>
</dbReference>
<reference evidence="2" key="1">
    <citation type="submission" date="2018-07" db="EMBL/GenBank/DDBJ databases">
        <title>Genome sequence of Erythrobacter strain YH-07, an antagonistic bacterium isolated from Yellow Sea.</title>
        <authorList>
            <person name="Tang T."/>
            <person name="Liu Q."/>
            <person name="Sun X."/>
        </authorList>
    </citation>
    <scope>NUCLEOTIDE SEQUENCE [LARGE SCALE GENOMIC DNA]</scope>
    <source>
        <strain evidence="2">YH-07</strain>
    </source>
</reference>
<dbReference type="CDD" id="cd19166">
    <property type="entry name" value="HemeO-bac"/>
    <property type="match status" value="1"/>
</dbReference>
<name>A0A345YHE5_9SPHN</name>
<dbReference type="SUPFAM" id="SSF48613">
    <property type="entry name" value="Heme oxygenase-like"/>
    <property type="match status" value="1"/>
</dbReference>